<proteinExistence type="predicted"/>
<dbReference type="GO" id="GO:0006777">
    <property type="term" value="P:Mo-molybdopterin cofactor biosynthetic process"/>
    <property type="evidence" value="ECO:0007669"/>
    <property type="project" value="InterPro"/>
</dbReference>
<dbReference type="Proteomes" id="UP000050795">
    <property type="component" value="Unassembled WGS sequence"/>
</dbReference>
<reference evidence="2" key="2">
    <citation type="submission" date="2023-11" db="UniProtKB">
        <authorList>
            <consortium name="WormBaseParasite"/>
        </authorList>
    </citation>
    <scope>IDENTIFICATION</scope>
</reference>
<dbReference type="SUPFAM" id="SSF54690">
    <property type="entry name" value="Molybdopterin synthase subunit MoaE"/>
    <property type="match status" value="1"/>
</dbReference>
<dbReference type="Gene3D" id="3.90.1170.40">
    <property type="entry name" value="Molybdopterin biosynthesis MoaE subunit"/>
    <property type="match status" value="1"/>
</dbReference>
<organism evidence="1 2">
    <name type="scientific">Trichobilharzia regenti</name>
    <name type="common">Nasal bird schistosome</name>
    <dbReference type="NCBI Taxonomy" id="157069"/>
    <lineage>
        <taxon>Eukaryota</taxon>
        <taxon>Metazoa</taxon>
        <taxon>Spiralia</taxon>
        <taxon>Lophotrochozoa</taxon>
        <taxon>Platyhelminthes</taxon>
        <taxon>Trematoda</taxon>
        <taxon>Digenea</taxon>
        <taxon>Strigeidida</taxon>
        <taxon>Schistosomatoidea</taxon>
        <taxon>Schistosomatidae</taxon>
        <taxon>Trichobilharzia</taxon>
    </lineage>
</organism>
<dbReference type="Pfam" id="PF02391">
    <property type="entry name" value="MoaE"/>
    <property type="match status" value="1"/>
</dbReference>
<sequence length="170" mass="19422">MNAQYHTKISTEPIDCSSVFNLVRNASAGAISTFFGVTRKDDDDTNNKHGGVKALNYECYVKMAYAELEKIIQNSYKIWPSLIHVVVFHRHGLVPVGEISVAIAISSPHRKDSLEAVKFLIDSIKSHVPIWKKEIYEDGTSKWKRNRECFWQSEENKLGFINDYEIKSAK</sequence>
<name>A0AA85JKK7_TRIRE</name>
<accession>A0AA85JKK7</accession>
<dbReference type="InterPro" id="IPR036563">
    <property type="entry name" value="MoaE_sf"/>
</dbReference>
<dbReference type="InterPro" id="IPR003448">
    <property type="entry name" value="Mopterin_biosynth_MoaE"/>
</dbReference>
<dbReference type="AlphaFoldDB" id="A0AA85JKK7"/>
<evidence type="ECO:0000313" key="2">
    <source>
        <dbReference type="WBParaSite" id="TREG1_25750.1"/>
    </source>
</evidence>
<keyword evidence="1" id="KW-1185">Reference proteome</keyword>
<reference evidence="1" key="1">
    <citation type="submission" date="2022-06" db="EMBL/GenBank/DDBJ databases">
        <authorList>
            <person name="Berger JAMES D."/>
            <person name="Berger JAMES D."/>
        </authorList>
    </citation>
    <scope>NUCLEOTIDE SEQUENCE [LARGE SCALE GENOMIC DNA]</scope>
</reference>
<evidence type="ECO:0008006" key="3">
    <source>
        <dbReference type="Google" id="ProtNLM"/>
    </source>
</evidence>
<evidence type="ECO:0000313" key="1">
    <source>
        <dbReference type="Proteomes" id="UP000050795"/>
    </source>
</evidence>
<protein>
    <recommendedName>
        <fullName evidence="3">MOCS2B</fullName>
    </recommendedName>
</protein>
<dbReference type="PANTHER" id="PTHR23404">
    <property type="entry name" value="MOLYBDOPTERIN SYNTHASE RELATED"/>
    <property type="match status" value="1"/>
</dbReference>
<dbReference type="WBParaSite" id="TREG1_25750.1">
    <property type="protein sequence ID" value="TREG1_25750.1"/>
    <property type="gene ID" value="TREG1_25750"/>
</dbReference>
<dbReference type="CDD" id="cd00756">
    <property type="entry name" value="MoaE"/>
    <property type="match status" value="1"/>
</dbReference>